<evidence type="ECO:0000313" key="1">
    <source>
        <dbReference type="EMBL" id="KAF2747318.1"/>
    </source>
</evidence>
<evidence type="ECO:0000313" key="2">
    <source>
        <dbReference type="Proteomes" id="UP000799440"/>
    </source>
</evidence>
<dbReference type="EMBL" id="MU006573">
    <property type="protein sequence ID" value="KAF2747318.1"/>
    <property type="molecule type" value="Genomic_DNA"/>
</dbReference>
<dbReference type="Proteomes" id="UP000799440">
    <property type="component" value="Unassembled WGS sequence"/>
</dbReference>
<accession>A0A6A6V9M5</accession>
<reference evidence="1" key="1">
    <citation type="journal article" date="2020" name="Stud. Mycol.">
        <title>101 Dothideomycetes genomes: a test case for predicting lifestyles and emergence of pathogens.</title>
        <authorList>
            <person name="Haridas S."/>
            <person name="Albert R."/>
            <person name="Binder M."/>
            <person name="Bloem J."/>
            <person name="Labutti K."/>
            <person name="Salamov A."/>
            <person name="Andreopoulos B."/>
            <person name="Baker S."/>
            <person name="Barry K."/>
            <person name="Bills G."/>
            <person name="Bluhm B."/>
            <person name="Cannon C."/>
            <person name="Castanera R."/>
            <person name="Culley D."/>
            <person name="Daum C."/>
            <person name="Ezra D."/>
            <person name="Gonzalez J."/>
            <person name="Henrissat B."/>
            <person name="Kuo A."/>
            <person name="Liang C."/>
            <person name="Lipzen A."/>
            <person name="Lutzoni F."/>
            <person name="Magnuson J."/>
            <person name="Mondo S."/>
            <person name="Nolan M."/>
            <person name="Ohm R."/>
            <person name="Pangilinan J."/>
            <person name="Park H.-J."/>
            <person name="Ramirez L."/>
            <person name="Alfaro M."/>
            <person name="Sun H."/>
            <person name="Tritt A."/>
            <person name="Yoshinaga Y."/>
            <person name="Zwiers L.-H."/>
            <person name="Turgeon B."/>
            <person name="Goodwin S."/>
            <person name="Spatafora J."/>
            <person name="Crous P."/>
            <person name="Grigoriev I."/>
        </authorList>
    </citation>
    <scope>NUCLEOTIDE SEQUENCE</scope>
    <source>
        <strain evidence="1">CBS 119925</strain>
    </source>
</reference>
<gene>
    <name evidence="1" type="ORF">M011DRAFT_55653</name>
</gene>
<keyword evidence="2" id="KW-1185">Reference proteome</keyword>
<protein>
    <submittedName>
        <fullName evidence="1">Uncharacterized protein</fullName>
    </submittedName>
</protein>
<proteinExistence type="predicted"/>
<dbReference type="AlphaFoldDB" id="A0A6A6V9M5"/>
<organism evidence="1 2">
    <name type="scientific">Sporormia fimetaria CBS 119925</name>
    <dbReference type="NCBI Taxonomy" id="1340428"/>
    <lineage>
        <taxon>Eukaryota</taxon>
        <taxon>Fungi</taxon>
        <taxon>Dikarya</taxon>
        <taxon>Ascomycota</taxon>
        <taxon>Pezizomycotina</taxon>
        <taxon>Dothideomycetes</taxon>
        <taxon>Pleosporomycetidae</taxon>
        <taxon>Pleosporales</taxon>
        <taxon>Sporormiaceae</taxon>
        <taxon>Sporormia</taxon>
    </lineage>
</organism>
<sequence length="100" mass="10793">MPSNRSRTSLSRCHDRVAARGSLTQALGPRRAALARSQLNLRPPPSLPLSFHRPLRPPPLFSLPHSIAILLLPACELLPPNPPLALASTSVRLQVHSCAS</sequence>
<name>A0A6A6V9M5_9PLEO</name>